<dbReference type="STRING" id="1513896.SAMN05660841_01367"/>
<evidence type="ECO:0000313" key="4">
    <source>
        <dbReference type="Proteomes" id="UP000190150"/>
    </source>
</evidence>
<dbReference type="Pfam" id="PF14344">
    <property type="entry name" value="DUF4397"/>
    <property type="match status" value="1"/>
</dbReference>
<sequence>MKTKTIKLFFIALLSVSVLSGCLKDNDDINNIPRATLTMVNAYTASPYILHMADNNYLQSPHNPLQYNTFGTPPSYLYTGNRKIKTISADSKTLIDTVYTFKDSSYYTSFVYGTLEKPKQIIAEDKEVENLGTKSALRFFHLANNTAKVNVYLNSKETPIYSNRAIEDVLTGENLTHATFVAQNSGKTNIIVTDESNNTLIERSVDLAAGRYYSIILTGDKNSTEKPLYIGVVAQY</sequence>
<reference evidence="4" key="1">
    <citation type="submission" date="2017-02" db="EMBL/GenBank/DDBJ databases">
        <authorList>
            <person name="Varghese N."/>
            <person name="Submissions S."/>
        </authorList>
    </citation>
    <scope>NUCLEOTIDE SEQUENCE [LARGE SCALE GENOMIC DNA]</scope>
    <source>
        <strain evidence="4">DSM 24091</strain>
    </source>
</reference>
<gene>
    <name evidence="3" type="ORF">SAMN05660841_01367</name>
</gene>
<keyword evidence="1" id="KW-0732">Signal</keyword>
<dbReference type="Proteomes" id="UP000190150">
    <property type="component" value="Unassembled WGS sequence"/>
</dbReference>
<evidence type="ECO:0000313" key="3">
    <source>
        <dbReference type="EMBL" id="SKB59570.1"/>
    </source>
</evidence>
<dbReference type="EMBL" id="FUZF01000004">
    <property type="protein sequence ID" value="SKB59570.1"/>
    <property type="molecule type" value="Genomic_DNA"/>
</dbReference>
<accession>A0A1T5CKA1</accession>
<evidence type="ECO:0000256" key="1">
    <source>
        <dbReference type="SAM" id="SignalP"/>
    </source>
</evidence>
<dbReference type="PROSITE" id="PS51257">
    <property type="entry name" value="PROKAR_LIPOPROTEIN"/>
    <property type="match status" value="1"/>
</dbReference>
<proteinExistence type="predicted"/>
<feature type="chain" id="PRO_5013318570" description="DUF4397 domain-containing protein" evidence="1">
    <location>
        <begin position="21"/>
        <end position="236"/>
    </location>
</feature>
<keyword evidence="4" id="KW-1185">Reference proteome</keyword>
<feature type="domain" description="DUF4397" evidence="2">
    <location>
        <begin position="35"/>
        <end position="152"/>
    </location>
</feature>
<dbReference type="RefSeq" id="WP_079642344.1">
    <property type="nucleotide sequence ID" value="NZ_FUZF01000004.1"/>
</dbReference>
<feature type="signal peptide" evidence="1">
    <location>
        <begin position="1"/>
        <end position="20"/>
    </location>
</feature>
<dbReference type="OrthoDB" id="706927at2"/>
<dbReference type="AlphaFoldDB" id="A0A1T5CKA1"/>
<organism evidence="3 4">
    <name type="scientific">Sphingobacterium nematocida</name>
    <dbReference type="NCBI Taxonomy" id="1513896"/>
    <lineage>
        <taxon>Bacteria</taxon>
        <taxon>Pseudomonadati</taxon>
        <taxon>Bacteroidota</taxon>
        <taxon>Sphingobacteriia</taxon>
        <taxon>Sphingobacteriales</taxon>
        <taxon>Sphingobacteriaceae</taxon>
        <taxon>Sphingobacterium</taxon>
    </lineage>
</organism>
<evidence type="ECO:0000259" key="2">
    <source>
        <dbReference type="Pfam" id="PF14344"/>
    </source>
</evidence>
<protein>
    <recommendedName>
        <fullName evidence="2">DUF4397 domain-containing protein</fullName>
    </recommendedName>
</protein>
<dbReference type="InterPro" id="IPR025510">
    <property type="entry name" value="DUF4397"/>
</dbReference>
<name>A0A1T5CKA1_9SPHI</name>